<comment type="caution">
    <text evidence="1">The sequence shown here is derived from an EMBL/GenBank/DDBJ whole genome shotgun (WGS) entry which is preliminary data.</text>
</comment>
<accession>A0A392VPC5</accession>
<evidence type="ECO:0000313" key="1">
    <source>
        <dbReference type="EMBL" id="MCI89259.1"/>
    </source>
</evidence>
<organism evidence="1 2">
    <name type="scientific">Trifolium medium</name>
    <dbReference type="NCBI Taxonomy" id="97028"/>
    <lineage>
        <taxon>Eukaryota</taxon>
        <taxon>Viridiplantae</taxon>
        <taxon>Streptophyta</taxon>
        <taxon>Embryophyta</taxon>
        <taxon>Tracheophyta</taxon>
        <taxon>Spermatophyta</taxon>
        <taxon>Magnoliopsida</taxon>
        <taxon>eudicotyledons</taxon>
        <taxon>Gunneridae</taxon>
        <taxon>Pentapetalae</taxon>
        <taxon>rosids</taxon>
        <taxon>fabids</taxon>
        <taxon>Fabales</taxon>
        <taxon>Fabaceae</taxon>
        <taxon>Papilionoideae</taxon>
        <taxon>50 kb inversion clade</taxon>
        <taxon>NPAAA clade</taxon>
        <taxon>Hologalegina</taxon>
        <taxon>IRL clade</taxon>
        <taxon>Trifolieae</taxon>
        <taxon>Trifolium</taxon>
    </lineage>
</organism>
<reference evidence="1 2" key="1">
    <citation type="journal article" date="2018" name="Front. Plant Sci.">
        <title>Red Clover (Trifolium pratense) and Zigzag Clover (T. medium) - A Picture of Genomic Similarities and Differences.</title>
        <authorList>
            <person name="Dluhosova J."/>
            <person name="Istvanek J."/>
            <person name="Nedelnik J."/>
            <person name="Repkova J."/>
        </authorList>
    </citation>
    <scope>NUCLEOTIDE SEQUENCE [LARGE SCALE GENOMIC DNA]</scope>
    <source>
        <strain evidence="2">cv. 10/8</strain>
        <tissue evidence="1">Leaf</tissue>
    </source>
</reference>
<sequence>LVCAVHSDDVLFCLFVCDLRDAQG</sequence>
<name>A0A392VPC5_9FABA</name>
<evidence type="ECO:0000313" key="2">
    <source>
        <dbReference type="Proteomes" id="UP000265520"/>
    </source>
</evidence>
<keyword evidence="2" id="KW-1185">Reference proteome</keyword>
<dbReference type="EMBL" id="LXQA011215203">
    <property type="protein sequence ID" value="MCI89259.1"/>
    <property type="molecule type" value="Genomic_DNA"/>
</dbReference>
<proteinExistence type="predicted"/>
<dbReference type="AlphaFoldDB" id="A0A392VPC5"/>
<protein>
    <submittedName>
        <fullName evidence="1">Uncharacterized protein</fullName>
    </submittedName>
</protein>
<dbReference type="Proteomes" id="UP000265520">
    <property type="component" value="Unassembled WGS sequence"/>
</dbReference>
<feature type="non-terminal residue" evidence="1">
    <location>
        <position position="1"/>
    </location>
</feature>